<dbReference type="GO" id="GO:0003955">
    <property type="term" value="F:NAD(P)H dehydrogenase (quinone) activity"/>
    <property type="evidence" value="ECO:0007669"/>
    <property type="project" value="TreeGrafter"/>
</dbReference>
<evidence type="ECO:0000256" key="1">
    <source>
        <dbReference type="ARBA" id="ARBA00001974"/>
    </source>
</evidence>
<dbReference type="InterPro" id="IPR017584">
    <property type="entry name" value="Pyridine_nucleo_diS_OxRdtase_N"/>
</dbReference>
<accession>A0A2G8THY6</accession>
<dbReference type="InterPro" id="IPR023753">
    <property type="entry name" value="FAD/NAD-binding_dom"/>
</dbReference>
<comment type="cofactor">
    <cofactor evidence="1">
        <name>FAD</name>
        <dbReference type="ChEBI" id="CHEBI:57692"/>
    </cofactor>
</comment>
<dbReference type="EMBL" id="PDOC01000003">
    <property type="protein sequence ID" value="PIL45656.1"/>
    <property type="molecule type" value="Genomic_DNA"/>
</dbReference>
<dbReference type="GO" id="GO:0019646">
    <property type="term" value="P:aerobic electron transport chain"/>
    <property type="evidence" value="ECO:0007669"/>
    <property type="project" value="TreeGrafter"/>
</dbReference>
<protein>
    <submittedName>
        <fullName evidence="6">Pyridine nucleotide-disulfide oxidoreductase</fullName>
    </submittedName>
</protein>
<dbReference type="SUPFAM" id="SSF51905">
    <property type="entry name" value="FAD/NAD(P)-binding domain"/>
    <property type="match status" value="2"/>
</dbReference>
<dbReference type="AlphaFoldDB" id="A0A2G8THY6"/>
<evidence type="ECO:0000313" key="7">
    <source>
        <dbReference type="Proteomes" id="UP000230390"/>
    </source>
</evidence>
<dbReference type="Proteomes" id="UP000230390">
    <property type="component" value="Unassembled WGS sequence"/>
</dbReference>
<evidence type="ECO:0000256" key="2">
    <source>
        <dbReference type="ARBA" id="ARBA00022630"/>
    </source>
</evidence>
<evidence type="ECO:0000256" key="4">
    <source>
        <dbReference type="ARBA" id="ARBA00023002"/>
    </source>
</evidence>
<name>A0A2G8THY6_9BURK</name>
<evidence type="ECO:0000256" key="3">
    <source>
        <dbReference type="ARBA" id="ARBA00022827"/>
    </source>
</evidence>
<organism evidence="6 7">
    <name type="scientific">Massilia eurypsychrophila</name>
    <dbReference type="NCBI Taxonomy" id="1485217"/>
    <lineage>
        <taxon>Bacteria</taxon>
        <taxon>Pseudomonadati</taxon>
        <taxon>Pseudomonadota</taxon>
        <taxon>Betaproteobacteria</taxon>
        <taxon>Burkholderiales</taxon>
        <taxon>Oxalobacteraceae</taxon>
        <taxon>Telluria group</taxon>
        <taxon>Massilia</taxon>
    </lineage>
</organism>
<dbReference type="InterPro" id="IPR051169">
    <property type="entry name" value="NADH-Q_oxidoreductase"/>
</dbReference>
<dbReference type="PANTHER" id="PTHR42913">
    <property type="entry name" value="APOPTOSIS-INDUCING FACTOR 1"/>
    <property type="match status" value="1"/>
</dbReference>
<dbReference type="NCBIfam" id="TIGR03169">
    <property type="entry name" value="Nterm_to_SelD"/>
    <property type="match status" value="1"/>
</dbReference>
<reference evidence="6 7" key="1">
    <citation type="submission" date="2017-10" db="EMBL/GenBank/DDBJ databases">
        <title>Massilia psychrophilum sp. nov., a novel purple-pigmented bacterium isolated from Tianshan glacier, Xinjiang Municipality, China.</title>
        <authorList>
            <person name="Wang H."/>
        </authorList>
    </citation>
    <scope>NUCLEOTIDE SEQUENCE [LARGE SCALE GENOMIC DNA]</scope>
    <source>
        <strain evidence="6 7">JCM 30074</strain>
    </source>
</reference>
<feature type="domain" description="FAD/NAD(P)-binding" evidence="5">
    <location>
        <begin position="3"/>
        <end position="301"/>
    </location>
</feature>
<keyword evidence="2" id="KW-0285">Flavoprotein</keyword>
<keyword evidence="7" id="KW-1185">Reference proteome</keyword>
<evidence type="ECO:0000259" key="5">
    <source>
        <dbReference type="Pfam" id="PF07992"/>
    </source>
</evidence>
<dbReference type="PANTHER" id="PTHR42913:SF9">
    <property type="entry name" value="SLR1591 PROTEIN"/>
    <property type="match status" value="1"/>
</dbReference>
<gene>
    <name evidence="6" type="ORF">CR105_06140</name>
</gene>
<dbReference type="Pfam" id="PF07992">
    <property type="entry name" value="Pyr_redox_2"/>
    <property type="match status" value="1"/>
</dbReference>
<dbReference type="RefSeq" id="WP_099787566.1">
    <property type="nucleotide sequence ID" value="NZ_JBHLYV010000029.1"/>
</dbReference>
<keyword evidence="4" id="KW-0560">Oxidoreductase</keyword>
<dbReference type="OrthoDB" id="9767928at2"/>
<dbReference type="Gene3D" id="3.50.50.100">
    <property type="match status" value="1"/>
</dbReference>
<proteinExistence type="predicted"/>
<comment type="caution">
    <text evidence="6">The sequence shown here is derived from an EMBL/GenBank/DDBJ whole genome shotgun (WGS) entry which is preliminary data.</text>
</comment>
<evidence type="ECO:0000313" key="6">
    <source>
        <dbReference type="EMBL" id="PIL45656.1"/>
    </source>
</evidence>
<keyword evidence="3" id="KW-0274">FAD</keyword>
<dbReference type="InterPro" id="IPR036188">
    <property type="entry name" value="FAD/NAD-bd_sf"/>
</dbReference>
<sequence length="375" mass="40166">MKRLLLVGAGHSHAKVLFELAGDKAGDIAVTLVSPEPLAPYSGMVPGWMAGHYRWEQCCVDFARLCRRAGATLRIDRATGIDLAASRLQLASGASLPYDVLSLDIGSTSTPPGAASARLLPTRPLAALRERWEVLRATVSSLPADVTFRVVMIGGGAAGTESVLAVRHQLAKWAPRVAFDYVLATQGSALLAQLAAGAGRRIAAQLQQHGVRVLHDFAAERIDDAGVWSRDGRMLDADVVLWAAGPRAHGWPAASGLAHDDGFVRVDGTLRSVSHPNIFAAGDCASFEKPLPKAGVFAVRMGPVLSHNLRAALRAGALQTFTPQRRHLVLLGTGDAHAVAAWGPFSCQGKWVWRWKQALDRTFINRYNRAPEHSA</sequence>